<evidence type="ECO:0000256" key="2">
    <source>
        <dbReference type="ARBA" id="ARBA00022691"/>
    </source>
</evidence>
<reference evidence="8 9" key="1">
    <citation type="submission" date="2015-10" db="EMBL/GenBank/DDBJ databases">
        <title>Metagenome-Assembled Genomes uncover a global brackish microbiome.</title>
        <authorList>
            <person name="Hugerth L.W."/>
            <person name="Larsson J."/>
            <person name="Alneberg J."/>
            <person name="Lindh M.V."/>
            <person name="Legrand C."/>
            <person name="Pinhassi J."/>
            <person name="Andersson A.F."/>
        </authorList>
    </citation>
    <scope>NUCLEOTIDE SEQUENCE [LARGE SCALE GENOMIC DNA]</scope>
    <source>
        <strain evidence="8">BACL4 MAG-120920-bin41</strain>
    </source>
</reference>
<dbReference type="GO" id="GO:0003824">
    <property type="term" value="F:catalytic activity"/>
    <property type="evidence" value="ECO:0007669"/>
    <property type="project" value="InterPro"/>
</dbReference>
<keyword evidence="4" id="KW-0408">Iron</keyword>
<dbReference type="GO" id="GO:0051536">
    <property type="term" value="F:iron-sulfur cluster binding"/>
    <property type="evidence" value="ECO:0007669"/>
    <property type="project" value="UniProtKB-KW"/>
</dbReference>
<evidence type="ECO:0008006" key="10">
    <source>
        <dbReference type="Google" id="ProtNLM"/>
    </source>
</evidence>
<keyword evidence="3" id="KW-0479">Metal-binding</keyword>
<comment type="caution">
    <text evidence="8">The sequence shown here is derived from an EMBL/GenBank/DDBJ whole genome shotgun (WGS) entry which is preliminary data.</text>
</comment>
<evidence type="ECO:0000259" key="7">
    <source>
        <dbReference type="Pfam" id="PF13186"/>
    </source>
</evidence>
<dbReference type="SUPFAM" id="SSF102114">
    <property type="entry name" value="Radical SAM enzymes"/>
    <property type="match status" value="1"/>
</dbReference>
<gene>
    <name evidence="8" type="ORF">ABR72_08900</name>
</gene>
<dbReference type="CDD" id="cd21109">
    <property type="entry name" value="SPASM"/>
    <property type="match status" value="1"/>
</dbReference>
<dbReference type="CDD" id="cd01335">
    <property type="entry name" value="Radical_SAM"/>
    <property type="match status" value="1"/>
</dbReference>
<dbReference type="SFLD" id="SFLDS00029">
    <property type="entry name" value="Radical_SAM"/>
    <property type="match status" value="1"/>
</dbReference>
<dbReference type="InterPro" id="IPR007197">
    <property type="entry name" value="rSAM"/>
</dbReference>
<proteinExistence type="predicted"/>
<dbReference type="Pfam" id="PF13186">
    <property type="entry name" value="SPASM"/>
    <property type="match status" value="1"/>
</dbReference>
<evidence type="ECO:0000259" key="6">
    <source>
        <dbReference type="Pfam" id="PF04055"/>
    </source>
</evidence>
<dbReference type="Gene3D" id="3.20.20.70">
    <property type="entry name" value="Aldolase class I"/>
    <property type="match status" value="1"/>
</dbReference>
<comment type="cofactor">
    <cofactor evidence="1">
        <name>[4Fe-4S] cluster</name>
        <dbReference type="ChEBI" id="CHEBI:49883"/>
    </cofactor>
</comment>
<sequence>MESIYYVLCWHCHRRCKHCYEDRFRPYIREELAGVVAEAKANAPRVIANLPERLTYREAATEEERAAGSELFIERIGKIILSGGDVLTEPVREAVLYPTLAAIREKYAAQGGVRVVVQTTGDLLTPTIIRELVDLGVWTISVSGMDDFHVGMEGDKKITLAEKIAAMLEEGGVRKADPFADRHERGIEQGPLYNMFGANEDTWIGKLWPRGRAWENGLSSATLADNFCNAWSGGLNFLDHGFAGSEVSIDPNGDVFPCCIKTAHPLGNLTEEPLLDILESLAGMPAMEAINAGKPERMGLNDGWDRERFYTESQTITPKGEPYANLCIACDKFHKEVLGAALDQRRSERRGKRLSVIASNG</sequence>
<name>A0A0R2SXZ6_9GAMM</name>
<feature type="domain" description="4Fe4S-binding SPASM" evidence="7">
    <location>
        <begin position="246"/>
        <end position="280"/>
    </location>
</feature>
<dbReference type="InterPro" id="IPR013785">
    <property type="entry name" value="Aldolase_TIM"/>
</dbReference>
<keyword evidence="5" id="KW-0411">Iron-sulfur</keyword>
<evidence type="ECO:0000313" key="8">
    <source>
        <dbReference type="EMBL" id="KRO79678.1"/>
    </source>
</evidence>
<dbReference type="EMBL" id="LIBE01000342">
    <property type="protein sequence ID" value="KRO79678.1"/>
    <property type="molecule type" value="Genomic_DNA"/>
</dbReference>
<dbReference type="Pfam" id="PF04055">
    <property type="entry name" value="Radical_SAM"/>
    <property type="match status" value="1"/>
</dbReference>
<dbReference type="AlphaFoldDB" id="A0A0R2SXZ6"/>
<organism evidence="8 9">
    <name type="scientific">OM182 bacterium BACL3 MAG-120920-bin41</name>
    <dbReference type="NCBI Taxonomy" id="1655580"/>
    <lineage>
        <taxon>Bacteria</taxon>
        <taxon>Pseudomonadati</taxon>
        <taxon>Pseudomonadota</taxon>
        <taxon>Gammaproteobacteria</taxon>
        <taxon>OMG group</taxon>
        <taxon>OM182 clade</taxon>
    </lineage>
</organism>
<protein>
    <recommendedName>
        <fullName evidence="10">4Fe4S-binding SPASM domain-containing protein</fullName>
    </recommendedName>
</protein>
<feature type="domain" description="Radical SAM core" evidence="6">
    <location>
        <begin position="12"/>
        <end position="143"/>
    </location>
</feature>
<dbReference type="Proteomes" id="UP000051547">
    <property type="component" value="Unassembled WGS sequence"/>
</dbReference>
<dbReference type="GO" id="GO:0046872">
    <property type="term" value="F:metal ion binding"/>
    <property type="evidence" value="ECO:0007669"/>
    <property type="project" value="UniProtKB-KW"/>
</dbReference>
<evidence type="ECO:0000256" key="1">
    <source>
        <dbReference type="ARBA" id="ARBA00001966"/>
    </source>
</evidence>
<dbReference type="InterPro" id="IPR058240">
    <property type="entry name" value="rSAM_sf"/>
</dbReference>
<keyword evidence="2" id="KW-0949">S-adenosyl-L-methionine</keyword>
<dbReference type="InterPro" id="IPR023885">
    <property type="entry name" value="4Fe4S-binding_SPASM_dom"/>
</dbReference>
<evidence type="ECO:0000256" key="5">
    <source>
        <dbReference type="ARBA" id="ARBA00023014"/>
    </source>
</evidence>
<evidence type="ECO:0000256" key="4">
    <source>
        <dbReference type="ARBA" id="ARBA00023004"/>
    </source>
</evidence>
<accession>A0A0R2SXZ6</accession>
<evidence type="ECO:0000256" key="3">
    <source>
        <dbReference type="ARBA" id="ARBA00022723"/>
    </source>
</evidence>
<evidence type="ECO:0000313" key="9">
    <source>
        <dbReference type="Proteomes" id="UP000051547"/>
    </source>
</evidence>